<dbReference type="PANTHER" id="PTHR35532:SF5">
    <property type="entry name" value="CARBOHYDRATE-BINDING DOMAIN-CONTAINING PROTEIN"/>
    <property type="match status" value="1"/>
</dbReference>
<evidence type="ECO:0000313" key="2">
    <source>
        <dbReference type="Proteomes" id="UP000438773"/>
    </source>
</evidence>
<dbReference type="PANTHER" id="PTHR35532">
    <property type="entry name" value="SIMILAR TO POLYHYDROXYALKANOATE DEPOLYMERASE"/>
    <property type="match status" value="1"/>
</dbReference>
<dbReference type="InterPro" id="IPR038765">
    <property type="entry name" value="Papain-like_cys_pep_sf"/>
</dbReference>
<feature type="non-terminal residue" evidence="1">
    <location>
        <position position="362"/>
    </location>
</feature>
<dbReference type="AlphaFoldDB" id="A0A6I0JFQ6"/>
<name>A0A6I0JFQ6_BACUN</name>
<dbReference type="SUPFAM" id="SSF54001">
    <property type="entry name" value="Cysteine proteinases"/>
    <property type="match status" value="1"/>
</dbReference>
<sequence>DSSLLVQNVDWAFKVWREQPWGKNVSFDNFCEFVLPYRLGDEPLGFWREDIYKRYNPILDSIRLLPQAQDPLVAAKVLMDSLVVEQSHFTGLFPAGPHLGPSVVSWRAGSCREFADLVVYVMRALGIPCGTDYMAMRGDNNVPHFWNFTLDKDGKTYITEFPDPNWKRAVSMYNPKAKVYRNTYGLNWKDVKRQQGKMMHPAFRKPLYQDVTAVYADSLNRDLVVSSDILCKEVHKGDIVYFCLSTRMDWVPIAWTVFEEDSLRFQDTEGSVIGCLATWNGKRLVMQSEPFTYDKMSGTIALLTPQSEKEDITLYFKFPLFCDLGILRMPGGVFEGSNDSQFRSADTLYYVKQWPFRLNNTI</sequence>
<comment type="caution">
    <text evidence="1">The sequence shown here is derived from an EMBL/GenBank/DDBJ whole genome shotgun (WGS) entry which is preliminary data.</text>
</comment>
<protein>
    <recommendedName>
        <fullName evidence="3">Transglutaminase domain-containing protein</fullName>
    </recommendedName>
</protein>
<accession>A0A6I0JFQ6</accession>
<reference evidence="1 2" key="1">
    <citation type="journal article" date="2019" name="Nat. Med.">
        <title>A library of human gut bacterial isolates paired with longitudinal multiomics data enables mechanistic microbiome research.</title>
        <authorList>
            <person name="Poyet M."/>
            <person name="Groussin M."/>
            <person name="Gibbons S.M."/>
            <person name="Avila-Pacheco J."/>
            <person name="Jiang X."/>
            <person name="Kearney S.M."/>
            <person name="Perrotta A.R."/>
            <person name="Berdy B."/>
            <person name="Zhao S."/>
            <person name="Lieberman T.D."/>
            <person name="Swanson P.K."/>
            <person name="Smith M."/>
            <person name="Roesemann S."/>
            <person name="Alexander J.E."/>
            <person name="Rich S.A."/>
            <person name="Livny J."/>
            <person name="Vlamakis H."/>
            <person name="Clish C."/>
            <person name="Bullock K."/>
            <person name="Deik A."/>
            <person name="Scott J."/>
            <person name="Pierce K.A."/>
            <person name="Xavier R.J."/>
            <person name="Alm E.J."/>
        </authorList>
    </citation>
    <scope>NUCLEOTIDE SEQUENCE [LARGE SCALE GENOMIC DNA]</scope>
    <source>
        <strain evidence="1 2">BIOML-A37</strain>
    </source>
</reference>
<gene>
    <name evidence="1" type="ORF">GAQ75_24110</name>
</gene>
<feature type="non-terminal residue" evidence="1">
    <location>
        <position position="1"/>
    </location>
</feature>
<evidence type="ECO:0008006" key="3">
    <source>
        <dbReference type="Google" id="ProtNLM"/>
    </source>
</evidence>
<organism evidence="1 2">
    <name type="scientific">Bacteroides uniformis</name>
    <dbReference type="NCBI Taxonomy" id="820"/>
    <lineage>
        <taxon>Bacteria</taxon>
        <taxon>Pseudomonadati</taxon>
        <taxon>Bacteroidota</taxon>
        <taxon>Bacteroidia</taxon>
        <taxon>Bacteroidales</taxon>
        <taxon>Bacteroidaceae</taxon>
        <taxon>Bacteroides</taxon>
    </lineage>
</organism>
<evidence type="ECO:0000313" key="1">
    <source>
        <dbReference type="EMBL" id="KAB4114722.1"/>
    </source>
</evidence>
<dbReference type="Proteomes" id="UP000438773">
    <property type="component" value="Unassembled WGS sequence"/>
</dbReference>
<proteinExistence type="predicted"/>
<dbReference type="EMBL" id="WCUQ01000190">
    <property type="protein sequence ID" value="KAB4114722.1"/>
    <property type="molecule type" value="Genomic_DNA"/>
</dbReference>